<evidence type="ECO:0000313" key="4">
    <source>
        <dbReference type="Proteomes" id="UP000297598"/>
    </source>
</evidence>
<reference evidence="1 3" key="1">
    <citation type="submission" date="2018-06" db="EMBL/GenBank/DDBJ databases">
        <authorList>
            <consortium name="Pathogen Informatics"/>
            <person name="Doyle S."/>
        </authorList>
    </citation>
    <scope>NUCLEOTIDE SEQUENCE [LARGE SCALE GENOMIC DNA]</scope>
    <source>
        <strain evidence="1 3">NCTC13830</strain>
    </source>
</reference>
<dbReference type="EMBL" id="SRLS01000022">
    <property type="protein sequence ID" value="TGE15375.1"/>
    <property type="molecule type" value="Genomic_DNA"/>
</dbReference>
<keyword evidence="4" id="KW-1185">Reference proteome</keyword>
<name>A0A380G449_9STAP</name>
<evidence type="ECO:0000313" key="2">
    <source>
        <dbReference type="EMBL" id="TGE15375.1"/>
    </source>
</evidence>
<gene>
    <name evidence="1" type="primary">vraC</name>
    <name evidence="2" type="ORF">BJR09_11480</name>
    <name evidence="1" type="ORF">NCTC13830_02437</name>
</gene>
<proteinExistence type="predicted"/>
<dbReference type="Proteomes" id="UP000254047">
    <property type="component" value="Unassembled WGS sequence"/>
</dbReference>
<sequence>MQFSLKSGTSEARHVAFHEEDVRRYCDVIGRVYDGTVPPLMCAKLWPEFNLFQSFTGKKIMLKRTRVNQYEKLECNIQYCVYLTHKRTNKVKQFDQYIFELKINKNNKTCIIIEQTFIEERL</sequence>
<evidence type="ECO:0000313" key="3">
    <source>
        <dbReference type="Proteomes" id="UP000254047"/>
    </source>
</evidence>
<dbReference type="EMBL" id="UHDO01000001">
    <property type="protein sequence ID" value="SUM45043.1"/>
    <property type="molecule type" value="Genomic_DNA"/>
</dbReference>
<reference evidence="2 4" key="2">
    <citation type="submission" date="2019-04" db="EMBL/GenBank/DDBJ databases">
        <title>Genomic characterization of Staphylococcus petrasii strains.</title>
        <authorList>
            <person name="Vrbovska V."/>
            <person name="Kovarovic V."/>
            <person name="Maslanova I."/>
            <person name="Indrakova A."/>
            <person name="Petras P."/>
            <person name="Sedo O."/>
            <person name="Svec P."/>
            <person name="Fisarova L."/>
            <person name="Sedlacek I."/>
            <person name="Doskar J."/>
            <person name="Pantucek R."/>
        </authorList>
    </citation>
    <scope>NUCLEOTIDE SEQUENCE [LARGE SCALE GENOMIC DNA]</scope>
    <source>
        <strain evidence="2 4">P5404</strain>
    </source>
</reference>
<dbReference type="RefSeq" id="WP_103298234.1">
    <property type="nucleotide sequence ID" value="NZ_PPQT01000067.1"/>
</dbReference>
<dbReference type="Proteomes" id="UP000297598">
    <property type="component" value="Unassembled WGS sequence"/>
</dbReference>
<accession>A0A380G449</accession>
<dbReference type="AlphaFoldDB" id="A0A380G449"/>
<dbReference type="OrthoDB" id="2407806at2"/>
<organism evidence="1 3">
    <name type="scientific">Staphylococcus petrasii</name>
    <dbReference type="NCBI Taxonomy" id="1276936"/>
    <lineage>
        <taxon>Bacteria</taxon>
        <taxon>Bacillati</taxon>
        <taxon>Bacillota</taxon>
        <taxon>Bacilli</taxon>
        <taxon>Bacillales</taxon>
        <taxon>Staphylococcaceae</taxon>
        <taxon>Staphylococcus</taxon>
    </lineage>
</organism>
<protein>
    <submittedName>
        <fullName evidence="1 2">protein VraC</fullName>
    </submittedName>
</protein>
<evidence type="ECO:0000313" key="1">
    <source>
        <dbReference type="EMBL" id="SUM45043.1"/>
    </source>
</evidence>